<feature type="chain" id="PRO_5016945821" evidence="7">
    <location>
        <begin position="18"/>
        <end position="453"/>
    </location>
</feature>
<dbReference type="Pfam" id="PF17820">
    <property type="entry name" value="PDZ_6"/>
    <property type="match status" value="1"/>
</dbReference>
<keyword evidence="3 5" id="KW-0378">Hydrolase</keyword>
<dbReference type="SUPFAM" id="SSF52096">
    <property type="entry name" value="ClpP/crotonase"/>
    <property type="match status" value="1"/>
</dbReference>
<dbReference type="GO" id="GO:0004175">
    <property type="term" value="F:endopeptidase activity"/>
    <property type="evidence" value="ECO:0007669"/>
    <property type="project" value="TreeGrafter"/>
</dbReference>
<evidence type="ECO:0000256" key="4">
    <source>
        <dbReference type="ARBA" id="ARBA00022825"/>
    </source>
</evidence>
<evidence type="ECO:0000313" key="10">
    <source>
        <dbReference type="Proteomes" id="UP000254601"/>
    </source>
</evidence>
<dbReference type="Gene3D" id="2.30.42.10">
    <property type="match status" value="1"/>
</dbReference>
<evidence type="ECO:0000256" key="2">
    <source>
        <dbReference type="ARBA" id="ARBA00022670"/>
    </source>
</evidence>
<keyword evidence="7" id="KW-0732">Signal</keyword>
<dbReference type="OrthoDB" id="9812068at2"/>
<evidence type="ECO:0000256" key="1">
    <source>
        <dbReference type="ARBA" id="ARBA00009179"/>
    </source>
</evidence>
<dbReference type="AlphaFoldDB" id="A0A380MXE7"/>
<evidence type="ECO:0000256" key="3">
    <source>
        <dbReference type="ARBA" id="ARBA00022801"/>
    </source>
</evidence>
<dbReference type="FunFam" id="3.90.226.10:FF:000029">
    <property type="entry name" value="Peptidase, S41 family"/>
    <property type="match status" value="1"/>
</dbReference>
<dbReference type="GO" id="GO:0007165">
    <property type="term" value="P:signal transduction"/>
    <property type="evidence" value="ECO:0007669"/>
    <property type="project" value="TreeGrafter"/>
</dbReference>
<dbReference type="InterPro" id="IPR029045">
    <property type="entry name" value="ClpP/crotonase-like_dom_sf"/>
</dbReference>
<dbReference type="InterPro" id="IPR041489">
    <property type="entry name" value="PDZ_6"/>
</dbReference>
<organism evidence="9 10">
    <name type="scientific">Suttonella ornithocola</name>
    <dbReference type="NCBI Taxonomy" id="279832"/>
    <lineage>
        <taxon>Bacteria</taxon>
        <taxon>Pseudomonadati</taxon>
        <taxon>Pseudomonadota</taxon>
        <taxon>Gammaproteobacteria</taxon>
        <taxon>Cardiobacteriales</taxon>
        <taxon>Cardiobacteriaceae</taxon>
        <taxon>Suttonella</taxon>
    </lineage>
</organism>
<dbReference type="InterPro" id="IPR005151">
    <property type="entry name" value="Tail-specific_protease"/>
</dbReference>
<dbReference type="RefSeq" id="WP_072576304.1">
    <property type="nucleotide sequence ID" value="NZ_LWHB01000062.1"/>
</dbReference>
<dbReference type="GO" id="GO:0006508">
    <property type="term" value="P:proteolysis"/>
    <property type="evidence" value="ECO:0007669"/>
    <property type="project" value="UniProtKB-KW"/>
</dbReference>
<evidence type="ECO:0000259" key="8">
    <source>
        <dbReference type="PROSITE" id="PS50106"/>
    </source>
</evidence>
<feature type="signal peptide" evidence="7">
    <location>
        <begin position="1"/>
        <end position="17"/>
    </location>
</feature>
<dbReference type="InterPro" id="IPR001478">
    <property type="entry name" value="PDZ"/>
</dbReference>
<dbReference type="Proteomes" id="UP000254601">
    <property type="component" value="Unassembled WGS sequence"/>
</dbReference>
<dbReference type="CDD" id="cd07560">
    <property type="entry name" value="Peptidase_S41_CPP"/>
    <property type="match status" value="1"/>
</dbReference>
<dbReference type="CDD" id="cd06782">
    <property type="entry name" value="cpPDZ_CPP-like"/>
    <property type="match status" value="1"/>
</dbReference>
<dbReference type="PANTHER" id="PTHR32060">
    <property type="entry name" value="TAIL-SPECIFIC PROTEASE"/>
    <property type="match status" value="1"/>
</dbReference>
<dbReference type="GO" id="GO:0008236">
    <property type="term" value="F:serine-type peptidase activity"/>
    <property type="evidence" value="ECO:0007669"/>
    <property type="project" value="UniProtKB-KW"/>
</dbReference>
<dbReference type="Pfam" id="PF22694">
    <property type="entry name" value="CtpB_N-like"/>
    <property type="match status" value="1"/>
</dbReference>
<dbReference type="InterPro" id="IPR055210">
    <property type="entry name" value="CtpA/B_N"/>
</dbReference>
<dbReference type="NCBIfam" id="TIGR00225">
    <property type="entry name" value="prc"/>
    <property type="match status" value="1"/>
</dbReference>
<evidence type="ECO:0000256" key="6">
    <source>
        <dbReference type="SAM" id="MobiDB-lite"/>
    </source>
</evidence>
<keyword evidence="4 5" id="KW-0720">Serine protease</keyword>
<dbReference type="GO" id="GO:0030288">
    <property type="term" value="C:outer membrane-bounded periplasmic space"/>
    <property type="evidence" value="ECO:0007669"/>
    <property type="project" value="TreeGrafter"/>
</dbReference>
<dbReference type="EMBL" id="UHIC01000001">
    <property type="protein sequence ID" value="SUO97270.1"/>
    <property type="molecule type" value="Genomic_DNA"/>
</dbReference>
<dbReference type="Pfam" id="PF03572">
    <property type="entry name" value="Peptidase_S41"/>
    <property type="match status" value="1"/>
</dbReference>
<keyword evidence="2 5" id="KW-0645">Protease</keyword>
<sequence length="453" mass="48926">MRPTICFLALAINLAFAQNTETPPITNPEPNDLVLTSLDDDPADVKPDDIPFDALQTFVDVFDAIKQNYVEKIDNKMLIENAIRGMLTRLDPHSSYMNDSEYQTFTQESEGQYAGIGVVLDIKAGSIRVVSAIDGSPAAKAGIKSGDIISQVNGQTVSELSLPETSKLLDGEAGTTVTLTVQRNDAVQQYSLTRALIQTNSVSSKMLTPEYAYIRITQFQDDSNEALSKEIESLQVKYTLNGLIIDLRDNPGGILDSAIDIADLFLDDGEIVSIRGRIPEENENFHAQKGDILNKKPIVILVNNGTASAAEILAGALQDNHRALVVGQQTFGKGSVQSVAPLIHGGAIKLTTARYFTPSGKSIQATGITPQVQLSPLSVGKTQSLPTQNEASLPNHLPNPTKNNATKPHSSDTPTSLAEQDFPLYEALNILTAMSILKPTEEMPEKENTTPQS</sequence>
<evidence type="ECO:0000256" key="5">
    <source>
        <dbReference type="RuleBase" id="RU004404"/>
    </source>
</evidence>
<dbReference type="SMART" id="SM00228">
    <property type="entry name" value="PDZ"/>
    <property type="match status" value="1"/>
</dbReference>
<dbReference type="Gene3D" id="3.30.750.44">
    <property type="match status" value="1"/>
</dbReference>
<dbReference type="SMART" id="SM00245">
    <property type="entry name" value="TSPc"/>
    <property type="match status" value="1"/>
</dbReference>
<dbReference type="InterPro" id="IPR004447">
    <property type="entry name" value="Peptidase_S41A"/>
</dbReference>
<comment type="similarity">
    <text evidence="1 5">Belongs to the peptidase S41A family.</text>
</comment>
<keyword evidence="10" id="KW-1185">Reference proteome</keyword>
<accession>A0A380MXE7</accession>
<gene>
    <name evidence="9" type="ORF">NCTC13337_02325</name>
</gene>
<dbReference type="SUPFAM" id="SSF50156">
    <property type="entry name" value="PDZ domain-like"/>
    <property type="match status" value="1"/>
</dbReference>
<evidence type="ECO:0000256" key="7">
    <source>
        <dbReference type="SAM" id="SignalP"/>
    </source>
</evidence>
<dbReference type="EC" id="3.4.21.-" evidence="9"/>
<name>A0A380MXE7_9GAMM</name>
<evidence type="ECO:0000313" key="9">
    <source>
        <dbReference type="EMBL" id="SUO97270.1"/>
    </source>
</evidence>
<dbReference type="PROSITE" id="PS50106">
    <property type="entry name" value="PDZ"/>
    <property type="match status" value="1"/>
</dbReference>
<proteinExistence type="inferred from homology"/>
<feature type="domain" description="PDZ" evidence="8">
    <location>
        <begin position="102"/>
        <end position="184"/>
    </location>
</feature>
<dbReference type="Gene3D" id="3.90.226.10">
    <property type="entry name" value="2-enoyl-CoA Hydratase, Chain A, domain 1"/>
    <property type="match status" value="1"/>
</dbReference>
<dbReference type="PANTHER" id="PTHR32060:SF30">
    <property type="entry name" value="CARBOXY-TERMINAL PROCESSING PROTEASE CTPA"/>
    <property type="match status" value="1"/>
</dbReference>
<reference evidence="9 10" key="1">
    <citation type="submission" date="2018-06" db="EMBL/GenBank/DDBJ databases">
        <authorList>
            <consortium name="Pathogen Informatics"/>
            <person name="Doyle S."/>
        </authorList>
    </citation>
    <scope>NUCLEOTIDE SEQUENCE [LARGE SCALE GENOMIC DNA]</scope>
    <source>
        <strain evidence="9 10">NCTC13337</strain>
    </source>
</reference>
<protein>
    <submittedName>
        <fullName evidence="9">Probable CtpA-like serine protease</fullName>
        <ecNumber evidence="9">3.4.21.-</ecNumber>
    </submittedName>
</protein>
<dbReference type="InterPro" id="IPR036034">
    <property type="entry name" value="PDZ_sf"/>
</dbReference>
<feature type="region of interest" description="Disordered" evidence="6">
    <location>
        <begin position="380"/>
        <end position="417"/>
    </location>
</feature>